<sequence>MHHPVPVIYEIREIGFEVIRLRSRCIHQLPDKIAKCSPLQFFSAR</sequence>
<name>A0A0A2WR49_9GAMM</name>
<proteinExistence type="predicted"/>
<evidence type="ECO:0000313" key="1">
    <source>
        <dbReference type="EMBL" id="KGQ20770.1"/>
    </source>
</evidence>
<dbReference type="EMBL" id="JRKJ01000002">
    <property type="protein sequence ID" value="KGQ20770.1"/>
    <property type="molecule type" value="Genomic_DNA"/>
</dbReference>
<accession>A0A0A2WR49</accession>
<reference evidence="1 2" key="1">
    <citation type="submission" date="2014-09" db="EMBL/GenBank/DDBJ databases">
        <title>Genome sequences of Lysobacter dokdonensis DS-58.</title>
        <authorList>
            <person name="Kim J.F."/>
            <person name="Kwak M.-J."/>
        </authorList>
    </citation>
    <scope>NUCLEOTIDE SEQUENCE [LARGE SCALE GENOMIC DNA]</scope>
    <source>
        <strain evidence="1 2">DS-58</strain>
    </source>
</reference>
<organism evidence="1 2">
    <name type="scientific">Lysobacter dokdonensis DS-58</name>
    <dbReference type="NCBI Taxonomy" id="1300345"/>
    <lineage>
        <taxon>Bacteria</taxon>
        <taxon>Pseudomonadati</taxon>
        <taxon>Pseudomonadota</taxon>
        <taxon>Gammaproteobacteria</taxon>
        <taxon>Lysobacterales</taxon>
        <taxon>Lysobacteraceae</taxon>
        <taxon>Noviluteimonas</taxon>
    </lineage>
</organism>
<dbReference type="AlphaFoldDB" id="A0A0A2WR49"/>
<comment type="caution">
    <text evidence="1">The sequence shown here is derived from an EMBL/GenBank/DDBJ whole genome shotgun (WGS) entry which is preliminary data.</text>
</comment>
<keyword evidence="2" id="KW-1185">Reference proteome</keyword>
<protein>
    <submittedName>
        <fullName evidence="1">Uncharacterized protein</fullName>
    </submittedName>
</protein>
<gene>
    <name evidence="1" type="ORF">LF41_1310</name>
</gene>
<evidence type="ECO:0000313" key="2">
    <source>
        <dbReference type="Proteomes" id="UP000030518"/>
    </source>
</evidence>
<dbReference type="Proteomes" id="UP000030518">
    <property type="component" value="Unassembled WGS sequence"/>
</dbReference>